<keyword evidence="6" id="KW-1185">Reference proteome</keyword>
<evidence type="ECO:0008006" key="7">
    <source>
        <dbReference type="Google" id="ProtNLM"/>
    </source>
</evidence>
<protein>
    <recommendedName>
        <fullName evidence="7">RING-type domain-containing protein</fullName>
    </recommendedName>
</protein>
<dbReference type="Proteomes" id="UP001303046">
    <property type="component" value="Unassembled WGS sequence"/>
</dbReference>
<feature type="region of interest" description="Disordered" evidence="4">
    <location>
        <begin position="1"/>
        <end position="36"/>
    </location>
</feature>
<evidence type="ECO:0000256" key="4">
    <source>
        <dbReference type="SAM" id="MobiDB-lite"/>
    </source>
</evidence>
<evidence type="ECO:0000256" key="3">
    <source>
        <dbReference type="ARBA" id="ARBA00022833"/>
    </source>
</evidence>
<comment type="caution">
    <text evidence="5">The sequence shown here is derived from an EMBL/GenBank/DDBJ whole genome shotgun (WGS) entry which is preliminary data.</text>
</comment>
<dbReference type="PROSITE" id="PS51257">
    <property type="entry name" value="PROKAR_LIPOPROTEIN"/>
    <property type="match status" value="1"/>
</dbReference>
<organism evidence="5 6">
    <name type="scientific">Necator americanus</name>
    <name type="common">Human hookworm</name>
    <dbReference type="NCBI Taxonomy" id="51031"/>
    <lineage>
        <taxon>Eukaryota</taxon>
        <taxon>Metazoa</taxon>
        <taxon>Ecdysozoa</taxon>
        <taxon>Nematoda</taxon>
        <taxon>Chromadorea</taxon>
        <taxon>Rhabditida</taxon>
        <taxon>Rhabditina</taxon>
        <taxon>Rhabditomorpha</taxon>
        <taxon>Strongyloidea</taxon>
        <taxon>Ancylostomatidae</taxon>
        <taxon>Bunostominae</taxon>
        <taxon>Necator</taxon>
    </lineage>
</organism>
<gene>
    <name evidence="5" type="primary">Necator_chrIV.g15766</name>
    <name evidence="5" type="ORF">RB195_002471</name>
</gene>
<evidence type="ECO:0000313" key="5">
    <source>
        <dbReference type="EMBL" id="KAK6750515.1"/>
    </source>
</evidence>
<keyword evidence="2" id="KW-0863">Zinc-finger</keyword>
<sequence>MDNSRSQVSYTGAVSCTSTQQSKSKGRVSSSSSAKTLDEVGEVMPEMQLCDGKCGQMVLVSKMTKLSCAHIFCEGCVDEGRKDHAECAVSEQIIGLLIPIFSLPDDYKITLTYLAEESLTEKADLTSTHLKRRHTTGLLPTSGVVLVTATP</sequence>
<evidence type="ECO:0000256" key="1">
    <source>
        <dbReference type="ARBA" id="ARBA00022723"/>
    </source>
</evidence>
<dbReference type="PROSITE" id="PS00518">
    <property type="entry name" value="ZF_RING_1"/>
    <property type="match status" value="1"/>
</dbReference>
<keyword evidence="1" id="KW-0479">Metal-binding</keyword>
<feature type="compositionally biased region" description="Polar residues" evidence="4">
    <location>
        <begin position="1"/>
        <end position="21"/>
    </location>
</feature>
<evidence type="ECO:0000313" key="6">
    <source>
        <dbReference type="Proteomes" id="UP001303046"/>
    </source>
</evidence>
<dbReference type="EMBL" id="JAVFWL010000004">
    <property type="protein sequence ID" value="KAK6750515.1"/>
    <property type="molecule type" value="Genomic_DNA"/>
</dbReference>
<reference evidence="5 6" key="1">
    <citation type="submission" date="2023-08" db="EMBL/GenBank/DDBJ databases">
        <title>A Necator americanus chromosomal reference genome.</title>
        <authorList>
            <person name="Ilik V."/>
            <person name="Petrzelkova K.J."/>
            <person name="Pardy F."/>
            <person name="Fuh T."/>
            <person name="Niatou-Singa F.S."/>
            <person name="Gouil Q."/>
            <person name="Baker L."/>
            <person name="Ritchie M.E."/>
            <person name="Jex A.R."/>
            <person name="Gazzola D."/>
            <person name="Li H."/>
            <person name="Toshio Fujiwara R."/>
            <person name="Zhan B."/>
            <person name="Aroian R.V."/>
            <person name="Pafco B."/>
            <person name="Schwarz E.M."/>
        </authorList>
    </citation>
    <scope>NUCLEOTIDE SEQUENCE [LARGE SCALE GENOMIC DNA]</scope>
    <source>
        <strain evidence="5 6">Aroian</strain>
        <tissue evidence="5">Whole animal</tissue>
    </source>
</reference>
<name>A0ABR1DJ65_NECAM</name>
<accession>A0ABR1DJ65</accession>
<evidence type="ECO:0000256" key="2">
    <source>
        <dbReference type="ARBA" id="ARBA00022771"/>
    </source>
</evidence>
<proteinExistence type="predicted"/>
<keyword evidence="3" id="KW-0862">Zinc</keyword>
<dbReference type="InterPro" id="IPR017907">
    <property type="entry name" value="Znf_RING_CS"/>
</dbReference>